<feature type="compositionally biased region" description="Acidic residues" evidence="2">
    <location>
        <begin position="240"/>
        <end position="252"/>
    </location>
</feature>
<feature type="compositionally biased region" description="Polar residues" evidence="2">
    <location>
        <begin position="636"/>
        <end position="649"/>
    </location>
</feature>
<organism evidence="3 4">
    <name type="scientific">Linnemannia gamsii</name>
    <dbReference type="NCBI Taxonomy" id="64522"/>
    <lineage>
        <taxon>Eukaryota</taxon>
        <taxon>Fungi</taxon>
        <taxon>Fungi incertae sedis</taxon>
        <taxon>Mucoromycota</taxon>
        <taxon>Mortierellomycotina</taxon>
        <taxon>Mortierellomycetes</taxon>
        <taxon>Mortierellales</taxon>
        <taxon>Mortierellaceae</taxon>
        <taxon>Linnemannia</taxon>
    </lineage>
</organism>
<feature type="compositionally biased region" description="Low complexity" evidence="2">
    <location>
        <begin position="1364"/>
        <end position="1373"/>
    </location>
</feature>
<protein>
    <submittedName>
        <fullName evidence="3">Uncharacterized protein</fullName>
    </submittedName>
</protein>
<feature type="region of interest" description="Disordered" evidence="2">
    <location>
        <begin position="586"/>
        <end position="618"/>
    </location>
</feature>
<feature type="compositionally biased region" description="Gly residues" evidence="2">
    <location>
        <begin position="1525"/>
        <end position="1536"/>
    </location>
</feature>
<feature type="compositionally biased region" description="Polar residues" evidence="2">
    <location>
        <begin position="682"/>
        <end position="691"/>
    </location>
</feature>
<feature type="compositionally biased region" description="Low complexity" evidence="2">
    <location>
        <begin position="26"/>
        <end position="48"/>
    </location>
</feature>
<keyword evidence="1" id="KW-0175">Coiled coil</keyword>
<feature type="region of interest" description="Disordered" evidence="2">
    <location>
        <begin position="1455"/>
        <end position="1536"/>
    </location>
</feature>
<sequence length="1647" mass="180275">MSSHKSNHGTGNCTGNRSNRERDRSTTSQAAAASTANTIPTNNDQQMQQEEEDEPTTVPEIDNATHIVVEHHRTGTVKTHVFSSKDGKPSLLGHEIPDATTTIAKNSFKEVFESGLEDKMVALKSLIKDSLSQTTKASLDKVETLKIAVVESENRLTAQVSLLANNSAIEQQIKTDVVPKLDSIERLLLANNTSSNRKKRSARSSTTSPHSELSGASLEHMDRRLAQEQDQQPSEKGTDTEAEDDEDVESDEQLGCTTATVGKVIEKLNSMEGQLGALCRVVIDGLEPLKDDAQEDPEMTARFGAMQEQLLSTSESPAQSLIPDRIDILMQMVTEKHEALNSAAAAATELAVQQEQARKAEDEAWKASLNAMLTSHQTGLGGLDANLLALESRFQNMDAGFQDWTRTHRMSLNVYLKYMYMVYKSTKGVENSIETALMDIRAQAFMEPERRAQFSTDLQAIRSDISTVLETLPETIASAIKRAQEPSIDEELTDASEGQGSLHYQPQVERSGPEGSESVVLVPGSNDESAAVEEGISQEDVELIVEAETPDLVIEKLVLTVENLQASIVSMIEKYGELAELVAPTPLAPTPPPRDSPDPAVITESEASEPPPRAPTVEERLSVVEEQLAAAVRTTEPFTESSASVSGENPTEAPLPPLPILRGNPNPGPSRGYFGPPASDPTAASSETAETSDPAAEGFKTEVIEDQESSEAEDFTAAALPSPGPNFLEELQAMNRRLTDLLNLVSEGQTHMHQEMQLEFLRVIDTIKPPETEEDRVRQRGDEDRRVLEDERRIAEAQQFKVAEEKRIAKEEAAASKAAEERILALDRISMIPDLIPSLEAVNQNLELKAEALTVEVRDGMSELKAGTAAVEGHIVACQNKVQLIVDGNIQDSTVVNETKFLVEGFGAKLQESIDANASDGEVLKAQVVEAIKKTEDVIVLVEDVKRISEQSLTVQEELQKQIGEWHQKHDEGIEVLGIKHGECWEAWNRKHDDWRLTHGDSIGSLFSLHDRQDRSLRDYDETRRYHHEELQGWHKIHDGRLEELEKRRCHCCMPEPIPDVDPSAEADGNGDVIGGSAPRALPIDCYGGDTSNTDPCTRRVRGVIEEFLRQILPGFDPQAASSLSHSASGVIATEPRGLDGASVAGENDPSEERPSSPSLSFTTRNSSEVIAPEPNILITTTTGLNDSLHPDAIPRGEAASYHGAVDPTIESVDATVAHITTETPAEGSNHSAERSLPNPPIQGSLPQALYDLLRPFFHPESIELATRTKELETLQEKFDNSQKEWEDNQDRLYTTIQNNNRELEELKTERQHMEKEFSACQSRWNREDILYQQTIARIQNDLDNSLQDKENLYRIGLGLRPNPSSSTPAPAADSDREESDGASDNEPLSPSPSSEPEMTLPLAGLLSEASASLRQVLDETMEQKSILHEEISTLENRKELLLQEIARMEQQCIGFSSPPPAAAAATSITQDQDGESTSTSFQETGEPVEDDQDSNYVTEDENGSMRGRSSRASRSSRAQSVLSGGNGGASSAGAGVGGSVFGGGGSVRCNRDQKRQTLYRRAHSRGRQESLPSSLHLHGRVPQLEADVKVCGDGALSETILSSKTVLTDEQYERIRSSRAEAGVDQNPDDVWSLKFDVRVKMVPAP</sequence>
<dbReference type="Proteomes" id="UP001194696">
    <property type="component" value="Unassembled WGS sequence"/>
</dbReference>
<name>A0ABQ7JQY5_9FUNG</name>
<feature type="coiled-coil region" evidence="1">
    <location>
        <begin position="801"/>
        <end position="856"/>
    </location>
</feature>
<feature type="region of interest" description="Disordered" evidence="2">
    <location>
        <begin position="1134"/>
        <end position="1175"/>
    </location>
</feature>
<keyword evidence="4" id="KW-1185">Reference proteome</keyword>
<feature type="compositionally biased region" description="Acidic residues" evidence="2">
    <location>
        <begin position="1487"/>
        <end position="1503"/>
    </location>
</feature>
<feature type="region of interest" description="Disordered" evidence="2">
    <location>
        <begin position="1"/>
        <end position="58"/>
    </location>
</feature>
<proteinExistence type="predicted"/>
<feature type="compositionally biased region" description="Polar residues" evidence="2">
    <location>
        <begin position="1467"/>
        <end position="1484"/>
    </location>
</feature>
<feature type="coiled-coil region" evidence="1">
    <location>
        <begin position="1418"/>
        <end position="1452"/>
    </location>
</feature>
<feature type="compositionally biased region" description="Acidic residues" evidence="2">
    <location>
        <begin position="704"/>
        <end position="714"/>
    </location>
</feature>
<evidence type="ECO:0000313" key="3">
    <source>
        <dbReference type="EMBL" id="KAG0282835.1"/>
    </source>
</evidence>
<feature type="region of interest" description="Disordered" evidence="2">
    <location>
        <begin position="631"/>
        <end position="726"/>
    </location>
</feature>
<evidence type="ECO:0000313" key="4">
    <source>
        <dbReference type="Proteomes" id="UP001194696"/>
    </source>
</evidence>
<accession>A0ABQ7JQY5</accession>
<feature type="compositionally biased region" description="Polar residues" evidence="2">
    <location>
        <begin position="1"/>
        <end position="17"/>
    </location>
</feature>
<feature type="region of interest" description="Disordered" evidence="2">
    <location>
        <begin position="1357"/>
        <end position="1400"/>
    </location>
</feature>
<gene>
    <name evidence="3" type="ORF">BGZ96_012800</name>
</gene>
<comment type="caution">
    <text evidence="3">The sequence shown here is derived from an EMBL/GenBank/DDBJ whole genome shotgun (WGS) entry which is preliminary data.</text>
</comment>
<feature type="compositionally biased region" description="Low complexity" evidence="2">
    <location>
        <begin position="1505"/>
        <end position="1524"/>
    </location>
</feature>
<reference evidence="3 4" key="1">
    <citation type="journal article" date="2020" name="Fungal Divers.">
        <title>Resolving the Mortierellaceae phylogeny through synthesis of multi-gene phylogenetics and phylogenomics.</title>
        <authorList>
            <person name="Vandepol N."/>
            <person name="Liber J."/>
            <person name="Desiro A."/>
            <person name="Na H."/>
            <person name="Kennedy M."/>
            <person name="Barry K."/>
            <person name="Grigoriev I.V."/>
            <person name="Miller A.N."/>
            <person name="O'Donnell K."/>
            <person name="Stajich J.E."/>
            <person name="Bonito G."/>
        </authorList>
    </citation>
    <scope>NUCLEOTIDE SEQUENCE [LARGE SCALE GENOMIC DNA]</scope>
    <source>
        <strain evidence="3 4">AD045</strain>
    </source>
</reference>
<feature type="coiled-coil region" evidence="1">
    <location>
        <begin position="1265"/>
        <end position="1324"/>
    </location>
</feature>
<feature type="region of interest" description="Disordered" evidence="2">
    <location>
        <begin position="192"/>
        <end position="255"/>
    </location>
</feature>
<evidence type="ECO:0000256" key="1">
    <source>
        <dbReference type="SAM" id="Coils"/>
    </source>
</evidence>
<evidence type="ECO:0000256" key="2">
    <source>
        <dbReference type="SAM" id="MobiDB-lite"/>
    </source>
</evidence>
<dbReference type="EMBL" id="JAAAIM010000995">
    <property type="protein sequence ID" value="KAG0282835.1"/>
    <property type="molecule type" value="Genomic_DNA"/>
</dbReference>
<feature type="compositionally biased region" description="Low complexity" evidence="2">
    <location>
        <begin position="1387"/>
        <end position="1400"/>
    </location>
</feature>